<dbReference type="EMBL" id="JACHHR010000001">
    <property type="protein sequence ID" value="MBB5209969.1"/>
    <property type="molecule type" value="Genomic_DNA"/>
</dbReference>
<proteinExistence type="predicted"/>
<feature type="compositionally biased region" description="Polar residues" evidence="1">
    <location>
        <begin position="49"/>
        <end position="60"/>
    </location>
</feature>
<dbReference type="Proteomes" id="UP000563601">
    <property type="component" value="Unassembled WGS sequence"/>
</dbReference>
<evidence type="ECO:0000313" key="2">
    <source>
        <dbReference type="EMBL" id="MBB5209969.1"/>
    </source>
</evidence>
<feature type="region of interest" description="Disordered" evidence="1">
    <location>
        <begin position="49"/>
        <end position="72"/>
    </location>
</feature>
<accession>A0AA89P9P7</accession>
<dbReference type="AlphaFoldDB" id="A0AA89P9P7"/>
<sequence length="72" mass="7949">MAYEGPYFEAKVECRGTLFESVGDRDVADAAYRDVFTAVSKRVTRCSTAKVSEQSSNQATGPHHTQKTCDRS</sequence>
<protein>
    <submittedName>
        <fullName evidence="2">Uncharacterized protein</fullName>
    </submittedName>
</protein>
<gene>
    <name evidence="2" type="ORF">HNQ53_000157</name>
</gene>
<organism evidence="2 3">
    <name type="scientific">Microbulbifer hydrolyticus</name>
    <dbReference type="NCBI Taxonomy" id="48074"/>
    <lineage>
        <taxon>Bacteria</taxon>
        <taxon>Pseudomonadati</taxon>
        <taxon>Pseudomonadota</taxon>
        <taxon>Gammaproteobacteria</taxon>
        <taxon>Cellvibrionales</taxon>
        <taxon>Microbulbiferaceae</taxon>
        <taxon>Microbulbifer</taxon>
    </lineage>
</organism>
<name>A0AA89P9P7_9GAMM</name>
<reference evidence="2 3" key="1">
    <citation type="submission" date="2020-08" db="EMBL/GenBank/DDBJ databases">
        <title>Genomic Encyclopedia of Type Strains, Phase IV (KMG-IV): sequencing the most valuable type-strain genomes for metagenomic binning, comparative biology and taxonomic classification.</title>
        <authorList>
            <person name="Goeker M."/>
        </authorList>
    </citation>
    <scope>NUCLEOTIDE SEQUENCE [LARGE SCALE GENOMIC DNA]</scope>
    <source>
        <strain evidence="2 3">DSM 11525</strain>
    </source>
</reference>
<evidence type="ECO:0000256" key="1">
    <source>
        <dbReference type="SAM" id="MobiDB-lite"/>
    </source>
</evidence>
<comment type="caution">
    <text evidence="2">The sequence shown here is derived from an EMBL/GenBank/DDBJ whole genome shotgun (WGS) entry which is preliminary data.</text>
</comment>
<evidence type="ECO:0000313" key="3">
    <source>
        <dbReference type="Proteomes" id="UP000563601"/>
    </source>
</evidence>